<evidence type="ECO:0000313" key="3">
    <source>
        <dbReference type="EMBL" id="KAK8896489.1"/>
    </source>
</evidence>
<evidence type="ECO:0000259" key="2">
    <source>
        <dbReference type="PROSITE" id="PS50127"/>
    </source>
</evidence>
<accession>A0ABR2KZE2</accession>
<feature type="compositionally biased region" description="Basic and acidic residues" evidence="1">
    <location>
        <begin position="99"/>
        <end position="110"/>
    </location>
</feature>
<protein>
    <recommendedName>
        <fullName evidence="2">UBC core domain-containing protein</fullName>
    </recommendedName>
</protein>
<feature type="compositionally biased region" description="Acidic residues" evidence="1">
    <location>
        <begin position="1155"/>
        <end position="1165"/>
    </location>
</feature>
<gene>
    <name evidence="3" type="ORF">M9Y10_014392</name>
</gene>
<feature type="region of interest" description="Disordered" evidence="1">
    <location>
        <begin position="1145"/>
        <end position="1165"/>
    </location>
</feature>
<dbReference type="CDD" id="cd00195">
    <property type="entry name" value="UBCc_UEV"/>
    <property type="match status" value="1"/>
</dbReference>
<name>A0ABR2KZE2_9EUKA</name>
<reference evidence="3 4" key="1">
    <citation type="submission" date="2024-04" db="EMBL/GenBank/DDBJ databases">
        <title>Tritrichomonas musculus Genome.</title>
        <authorList>
            <person name="Alves-Ferreira E."/>
            <person name="Grigg M."/>
            <person name="Lorenzi H."/>
            <person name="Galac M."/>
        </authorList>
    </citation>
    <scope>NUCLEOTIDE SEQUENCE [LARGE SCALE GENOMIC DNA]</scope>
    <source>
        <strain evidence="3 4">EAF2021</strain>
    </source>
</reference>
<feature type="compositionally biased region" description="Low complexity" evidence="1">
    <location>
        <begin position="126"/>
        <end position="168"/>
    </location>
</feature>
<sequence length="1165" mass="128861">MSKIKLIYALADTPSRSFILMISKTETCEGLLKTISTKQKKTYTTLFYDGSELNADDVIFDFWEMDPEYIFFASTDSTPPPADFIEAIYNTRNSAKIGKPTEPKLSDSSDSKPAPSPKVPPGGGAIKPPGAGAIKPPGGGAIKPPGAGAIKPPGGGAIKPPGAGAIKPPGGGAIKPPGGGAIKPPGGALAKPPGAAPVKQPIKAADPPGKLAGSGGGGKALKPMFPAGGNTKTGAEQFTTKQNEYDIRVSMIGNEHEAGIMSAKVEPRVDITKNYLFYFTGASQDMLLKGIEVELNTAMNPNQCRDALLNYVKEKVDISNKQLLIYLPGGIPFVAGTLGDIYLKKDLKAKNVIYGVLTRRVSDVILKGSYPELCNVSDQDHKLLISPLCDSTDRGLSDMACLMGYLNHDGVKGDLLLRTCATVIHFPPLITSMNRIIERNQVVGRDVITVTSTLYTFFRCYLPKDTCKDNQVLEYALRMCNLISHINDPPDKLPMMNFEVKPGDPSTKFLSDLKLGPIVYFWKQDIGDDFPWVEFKLQGLEAIQNAYNLIASFTPIAPLSMRNASACTIVRGKDHEYLYLMPSQSKDSKSQNMVQIVDPMTGMTEAKDVETFSKEQGNIKSGAVATQDLIDPERVKQIIMVNFDESKSMIGDLAGYVIPKKSDKDHRVTIAYQYLTTFANRTYGYRIPCIQGLVSFNNNITIRCPLSPLVPDFEDKGLKNINPDSITKLWDSLKTSCEEIVKFRRDSKGKEIYNNATSRILVISDGEDKNFSTSKVQDVVKELIKNKIIVDSVIISTEFEECKMLCAVSHATGGLSFCPKTVSEGLNLFEQSAFLNYEERKSHSDPLIKGNRNTIPSRLAKTPDMITEQFMNDACRDAEFDQIIQNKELIQASANIKLATPRHVCGKNRDTIIPQPRQRRILRELHAAAETNDPNSPNYDPDMVVYTFQSNLDRWRVYLKGPEGTPYANKWWYLYVTFPELYPIQPPIFRFVSVPYHLNVSSEGRICLNIIEKGYISSKHVVNIIQEIKELFLLPSIDTPIQIETLDMFKNQKDKYEELARKSSEENAKDDYNEYIGKALVIDEVPEGFTIEFHDNIPPYMLSQISGKPLQKGKTVIASSGALYDKDELKQLVSSNRNPICVITGKPLTERPEDFNDDDSEGDAI</sequence>
<evidence type="ECO:0000256" key="1">
    <source>
        <dbReference type="SAM" id="MobiDB-lite"/>
    </source>
</evidence>
<organism evidence="3 4">
    <name type="scientific">Tritrichomonas musculus</name>
    <dbReference type="NCBI Taxonomy" id="1915356"/>
    <lineage>
        <taxon>Eukaryota</taxon>
        <taxon>Metamonada</taxon>
        <taxon>Parabasalia</taxon>
        <taxon>Tritrichomonadida</taxon>
        <taxon>Tritrichomonadidae</taxon>
        <taxon>Tritrichomonas</taxon>
    </lineage>
</organism>
<dbReference type="Gene3D" id="3.40.50.410">
    <property type="entry name" value="von Willebrand factor, type A domain"/>
    <property type="match status" value="1"/>
</dbReference>
<dbReference type="Gene3D" id="3.10.110.10">
    <property type="entry name" value="Ubiquitin Conjugating Enzyme"/>
    <property type="match status" value="1"/>
</dbReference>
<dbReference type="InterPro" id="IPR016135">
    <property type="entry name" value="UBQ-conjugating_enzyme/RWD"/>
</dbReference>
<dbReference type="EMBL" id="JAPFFF010000002">
    <property type="protein sequence ID" value="KAK8896489.1"/>
    <property type="molecule type" value="Genomic_DNA"/>
</dbReference>
<dbReference type="PANTHER" id="PTHR24067">
    <property type="entry name" value="UBIQUITIN-CONJUGATING ENZYME E2"/>
    <property type="match status" value="1"/>
</dbReference>
<dbReference type="Pfam" id="PF00179">
    <property type="entry name" value="UQ_con"/>
    <property type="match status" value="1"/>
</dbReference>
<dbReference type="CDD" id="cd00198">
    <property type="entry name" value="vWFA"/>
    <property type="match status" value="1"/>
</dbReference>
<feature type="compositionally biased region" description="Gly residues" evidence="1">
    <location>
        <begin position="169"/>
        <end position="181"/>
    </location>
</feature>
<dbReference type="InterPro" id="IPR000608">
    <property type="entry name" value="UBC"/>
</dbReference>
<proteinExistence type="predicted"/>
<dbReference type="Proteomes" id="UP001470230">
    <property type="component" value="Unassembled WGS sequence"/>
</dbReference>
<keyword evidence="4" id="KW-1185">Reference proteome</keyword>
<evidence type="ECO:0000313" key="4">
    <source>
        <dbReference type="Proteomes" id="UP001470230"/>
    </source>
</evidence>
<feature type="region of interest" description="Disordered" evidence="1">
    <location>
        <begin position="95"/>
        <end position="221"/>
    </location>
</feature>
<feature type="domain" description="UBC core" evidence="2">
    <location>
        <begin position="916"/>
        <end position="1069"/>
    </location>
</feature>
<comment type="caution">
    <text evidence="3">The sequence shown here is derived from an EMBL/GenBank/DDBJ whole genome shotgun (WGS) entry which is preliminary data.</text>
</comment>
<feature type="compositionally biased region" description="Low complexity" evidence="1">
    <location>
        <begin position="182"/>
        <end position="197"/>
    </location>
</feature>
<dbReference type="InterPro" id="IPR050113">
    <property type="entry name" value="Ub_conjugating_enzyme"/>
</dbReference>
<dbReference type="SUPFAM" id="SSF53300">
    <property type="entry name" value="vWA-like"/>
    <property type="match status" value="1"/>
</dbReference>
<dbReference type="InterPro" id="IPR036465">
    <property type="entry name" value="vWFA_dom_sf"/>
</dbReference>
<dbReference type="SMART" id="SM00212">
    <property type="entry name" value="UBCc"/>
    <property type="match status" value="1"/>
</dbReference>
<dbReference type="SUPFAM" id="SSF54495">
    <property type="entry name" value="UBC-like"/>
    <property type="match status" value="1"/>
</dbReference>
<dbReference type="PROSITE" id="PS50127">
    <property type="entry name" value="UBC_2"/>
    <property type="match status" value="1"/>
</dbReference>